<dbReference type="Gene3D" id="1.20.1250.20">
    <property type="entry name" value="MFS general substrate transporter like domains"/>
    <property type="match status" value="2"/>
</dbReference>
<dbReference type="Pfam" id="PF07690">
    <property type="entry name" value="MFS_1"/>
    <property type="match status" value="1"/>
</dbReference>
<accession>A0A5C1A894</accession>
<organism evidence="7 8">
    <name type="scientific">Limnoglobus roseus</name>
    <dbReference type="NCBI Taxonomy" id="2598579"/>
    <lineage>
        <taxon>Bacteria</taxon>
        <taxon>Pseudomonadati</taxon>
        <taxon>Planctomycetota</taxon>
        <taxon>Planctomycetia</taxon>
        <taxon>Gemmatales</taxon>
        <taxon>Gemmataceae</taxon>
        <taxon>Limnoglobus</taxon>
    </lineage>
</organism>
<dbReference type="Proteomes" id="UP000324974">
    <property type="component" value="Chromosome"/>
</dbReference>
<dbReference type="GO" id="GO:0016020">
    <property type="term" value="C:membrane"/>
    <property type="evidence" value="ECO:0007669"/>
    <property type="project" value="UniProtKB-SubCell"/>
</dbReference>
<sequence>MCGTLMLATLLNYMDRQALPQTATDLKALYHLDDTRYGLLEGCFSYAFAAGSILFGLIADRVGPRRLYPLVLLGWSAAGLLTPCMAAPSITQHLEGPGDEPGAGPFRWLLLCRTILGLFESGHWPCALLTARQILTAAERPLGNGLLQSGASLGAILIPLYVREVRHLGGEWGVVFWTVGAGGLLWIPLWLVLVRPNDLNRPLPPSADAPVGPPTSVAIRQILTLAVVVASLTVSWQFLRAWLPKYLKESQKLSADDADFAVAGFYIAAEIGCLLSGVWVKLLVSRGLRVHSARLVGFTLYAAITALAAVVPLADSNSAKVSLLMVAGAGILGLHPYYYALAQELPAKWMASLSGTLAASAWFLAGFVQTQLGSYIDQTKSYALGLTIAGLAPLTGLVAVVLLWPSRGRVTS</sequence>
<comment type="subcellular location">
    <subcellularLocation>
        <location evidence="1">Membrane</location>
        <topology evidence="1">Multi-pass membrane protein</topology>
    </subcellularLocation>
</comment>
<dbReference type="PROSITE" id="PS50850">
    <property type="entry name" value="MFS"/>
    <property type="match status" value="1"/>
</dbReference>
<feature type="domain" description="Major facilitator superfamily (MFS) profile" evidence="6">
    <location>
        <begin position="1"/>
        <end position="408"/>
    </location>
</feature>
<dbReference type="InterPro" id="IPR050382">
    <property type="entry name" value="MFS_Na/Anion_cotransporter"/>
</dbReference>
<evidence type="ECO:0000256" key="4">
    <source>
        <dbReference type="ARBA" id="ARBA00023136"/>
    </source>
</evidence>
<dbReference type="KEGG" id="lrs:PX52LOC_01366"/>
<dbReference type="GO" id="GO:0022857">
    <property type="term" value="F:transmembrane transporter activity"/>
    <property type="evidence" value="ECO:0007669"/>
    <property type="project" value="InterPro"/>
</dbReference>
<dbReference type="SUPFAM" id="SSF103473">
    <property type="entry name" value="MFS general substrate transporter"/>
    <property type="match status" value="1"/>
</dbReference>
<keyword evidence="3 5" id="KW-1133">Transmembrane helix</keyword>
<feature type="transmembrane region" description="Helical" evidence="5">
    <location>
        <begin position="295"/>
        <end position="314"/>
    </location>
</feature>
<feature type="transmembrane region" description="Helical" evidence="5">
    <location>
        <begin position="320"/>
        <end position="339"/>
    </location>
</feature>
<evidence type="ECO:0000256" key="1">
    <source>
        <dbReference type="ARBA" id="ARBA00004141"/>
    </source>
</evidence>
<evidence type="ECO:0000256" key="5">
    <source>
        <dbReference type="SAM" id="Phobius"/>
    </source>
</evidence>
<evidence type="ECO:0000313" key="8">
    <source>
        <dbReference type="Proteomes" id="UP000324974"/>
    </source>
</evidence>
<feature type="transmembrane region" description="Helical" evidence="5">
    <location>
        <begin position="222"/>
        <end position="243"/>
    </location>
</feature>
<dbReference type="EMBL" id="CP042425">
    <property type="protein sequence ID" value="QEL14477.1"/>
    <property type="molecule type" value="Genomic_DNA"/>
</dbReference>
<dbReference type="InterPro" id="IPR036259">
    <property type="entry name" value="MFS_trans_sf"/>
</dbReference>
<evidence type="ECO:0000313" key="7">
    <source>
        <dbReference type="EMBL" id="QEL14477.1"/>
    </source>
</evidence>
<feature type="transmembrane region" description="Helical" evidence="5">
    <location>
        <begin position="351"/>
        <end position="370"/>
    </location>
</feature>
<name>A0A5C1A894_9BACT</name>
<dbReference type="PANTHER" id="PTHR11662">
    <property type="entry name" value="SOLUTE CARRIER FAMILY 17"/>
    <property type="match status" value="1"/>
</dbReference>
<keyword evidence="2 5" id="KW-0812">Transmembrane</keyword>
<gene>
    <name evidence="7" type="ORF">PX52LOC_01366</name>
</gene>
<feature type="transmembrane region" description="Helical" evidence="5">
    <location>
        <begin position="263"/>
        <end position="283"/>
    </location>
</feature>
<reference evidence="8" key="1">
    <citation type="submission" date="2019-08" db="EMBL/GenBank/DDBJ databases">
        <title>Limnoglobus roseus gen. nov., sp. nov., a novel freshwater planctomycete with a giant genome from the family Gemmataceae.</title>
        <authorList>
            <person name="Kulichevskaya I.S."/>
            <person name="Naumoff D.G."/>
            <person name="Miroshnikov K."/>
            <person name="Ivanova A."/>
            <person name="Philippov D.A."/>
            <person name="Hakobyan A."/>
            <person name="Rijpstra I.C."/>
            <person name="Sinninghe Damste J.S."/>
            <person name="Liesack W."/>
            <person name="Dedysh S.N."/>
        </authorList>
    </citation>
    <scope>NUCLEOTIDE SEQUENCE [LARGE SCALE GENOMIC DNA]</scope>
    <source>
        <strain evidence="8">PX52</strain>
    </source>
</reference>
<protein>
    <submittedName>
        <fullName evidence="7">MFS transporter</fullName>
    </submittedName>
</protein>
<dbReference type="PANTHER" id="PTHR11662:SF399">
    <property type="entry name" value="FI19708P1-RELATED"/>
    <property type="match status" value="1"/>
</dbReference>
<evidence type="ECO:0000259" key="6">
    <source>
        <dbReference type="PROSITE" id="PS50850"/>
    </source>
</evidence>
<dbReference type="InterPro" id="IPR011701">
    <property type="entry name" value="MFS"/>
</dbReference>
<feature type="transmembrane region" description="Helical" evidence="5">
    <location>
        <begin position="174"/>
        <end position="194"/>
    </location>
</feature>
<dbReference type="AlphaFoldDB" id="A0A5C1A894"/>
<evidence type="ECO:0000256" key="3">
    <source>
        <dbReference type="ARBA" id="ARBA00022989"/>
    </source>
</evidence>
<feature type="transmembrane region" description="Helical" evidence="5">
    <location>
        <begin position="36"/>
        <end position="58"/>
    </location>
</feature>
<evidence type="ECO:0000256" key="2">
    <source>
        <dbReference type="ARBA" id="ARBA00022692"/>
    </source>
</evidence>
<keyword evidence="4 5" id="KW-0472">Membrane</keyword>
<feature type="transmembrane region" description="Helical" evidence="5">
    <location>
        <begin position="382"/>
        <end position="404"/>
    </location>
</feature>
<dbReference type="InterPro" id="IPR020846">
    <property type="entry name" value="MFS_dom"/>
</dbReference>
<proteinExistence type="predicted"/>
<keyword evidence="8" id="KW-1185">Reference proteome</keyword>